<name>A0AAV9J4A4_9PEZI</name>
<keyword evidence="4" id="KW-1185">Reference proteome</keyword>
<feature type="signal peptide" evidence="1">
    <location>
        <begin position="1"/>
        <end position="25"/>
    </location>
</feature>
<protein>
    <recommendedName>
        <fullName evidence="2">CHAT domain-containing protein</fullName>
    </recommendedName>
</protein>
<proteinExistence type="predicted"/>
<feature type="chain" id="PRO_5043743052" description="CHAT domain-containing protein" evidence="1">
    <location>
        <begin position="26"/>
        <end position="165"/>
    </location>
</feature>
<evidence type="ECO:0000313" key="4">
    <source>
        <dbReference type="Proteomes" id="UP001324427"/>
    </source>
</evidence>
<dbReference type="AlphaFoldDB" id="A0AAV9J4A4"/>
<accession>A0AAV9J4A4</accession>
<dbReference type="Pfam" id="PF12770">
    <property type="entry name" value="CHAT"/>
    <property type="match status" value="1"/>
</dbReference>
<dbReference type="EMBL" id="JAVFHQ010000083">
    <property type="protein sequence ID" value="KAK4539778.1"/>
    <property type="molecule type" value="Genomic_DNA"/>
</dbReference>
<reference evidence="3 4" key="1">
    <citation type="submission" date="2021-11" db="EMBL/GenBank/DDBJ databases">
        <title>Black yeast isolated from Biological Soil Crust.</title>
        <authorList>
            <person name="Kurbessoian T."/>
        </authorList>
    </citation>
    <scope>NUCLEOTIDE SEQUENCE [LARGE SCALE GENOMIC DNA]</scope>
    <source>
        <strain evidence="3 4">CCFEE 5522</strain>
    </source>
</reference>
<evidence type="ECO:0000313" key="3">
    <source>
        <dbReference type="EMBL" id="KAK4539778.1"/>
    </source>
</evidence>
<organism evidence="3 4">
    <name type="scientific">Oleoguttula mirabilis</name>
    <dbReference type="NCBI Taxonomy" id="1507867"/>
    <lineage>
        <taxon>Eukaryota</taxon>
        <taxon>Fungi</taxon>
        <taxon>Dikarya</taxon>
        <taxon>Ascomycota</taxon>
        <taxon>Pezizomycotina</taxon>
        <taxon>Dothideomycetes</taxon>
        <taxon>Dothideomycetidae</taxon>
        <taxon>Mycosphaerellales</taxon>
        <taxon>Teratosphaeriaceae</taxon>
        <taxon>Oleoguttula</taxon>
    </lineage>
</organism>
<keyword evidence="1" id="KW-0732">Signal</keyword>
<evidence type="ECO:0000256" key="1">
    <source>
        <dbReference type="SAM" id="SignalP"/>
    </source>
</evidence>
<dbReference type="InterPro" id="IPR024983">
    <property type="entry name" value="CHAT_dom"/>
</dbReference>
<feature type="domain" description="CHAT" evidence="2">
    <location>
        <begin position="2"/>
        <end position="149"/>
    </location>
</feature>
<evidence type="ECO:0000259" key="2">
    <source>
        <dbReference type="Pfam" id="PF12770"/>
    </source>
</evidence>
<comment type="caution">
    <text evidence="3">The sequence shown here is derived from an EMBL/GenBank/DDBJ whole genome shotgun (WGS) entry which is preliminary data.</text>
</comment>
<dbReference type="Proteomes" id="UP001324427">
    <property type="component" value="Unassembled WGS sequence"/>
</dbReference>
<sequence length="165" mass="17832">MELAQLQSRAILVIFAACVSGLGRATQGNDILGFTHAILQSGALNYLGSLWNVSDVGTMLLMYVFHTQLAAVGSTTSIAECWRYAQATIYSLDETGAIALLIEIRAKVDEPSERKWLDMVIADFSDGGLEIEGVDFQHPYFWAPFMLVGHGAVTLSGSLPTSVMS</sequence>
<gene>
    <name evidence="3" type="ORF">LTR36_010366</name>
</gene>